<dbReference type="RefSeq" id="WP_163482691.1">
    <property type="nucleotide sequence ID" value="NZ_JAAGWF010000017.1"/>
</dbReference>
<protein>
    <submittedName>
        <fullName evidence="3">Uncharacterized protein</fullName>
    </submittedName>
</protein>
<keyword evidence="2" id="KW-1133">Transmembrane helix</keyword>
<evidence type="ECO:0000313" key="3">
    <source>
        <dbReference type="EMBL" id="NEK59323.1"/>
    </source>
</evidence>
<evidence type="ECO:0000256" key="2">
    <source>
        <dbReference type="SAM" id="Phobius"/>
    </source>
</evidence>
<dbReference type="EMBL" id="JAAGWF010000017">
    <property type="protein sequence ID" value="NEK59323.1"/>
    <property type="molecule type" value="Genomic_DNA"/>
</dbReference>
<keyword evidence="2" id="KW-0472">Membrane</keyword>
<gene>
    <name evidence="3" type="ORF">GCU56_15790</name>
</gene>
<sequence>MTVVETLLVYVGIPLAIVLVMALLTMRPGKGQKKLRYKPGQSWDHEPVWYEPHPGGAGAHGGGHGGGHGAHALTAGAPASARPYGGARGTW</sequence>
<feature type="compositionally biased region" description="Low complexity" evidence="1">
    <location>
        <begin position="70"/>
        <end position="79"/>
    </location>
</feature>
<dbReference type="AlphaFoldDB" id="A0A7K3W4N5"/>
<name>A0A7K3W4N5_9ACTN</name>
<feature type="compositionally biased region" description="Gly residues" evidence="1">
    <location>
        <begin position="55"/>
        <end position="69"/>
    </location>
</feature>
<accession>A0A7K3W4N5</accession>
<keyword evidence="4" id="KW-1185">Reference proteome</keyword>
<dbReference type="Proteomes" id="UP000470246">
    <property type="component" value="Unassembled WGS sequence"/>
</dbReference>
<comment type="caution">
    <text evidence="3">The sequence shown here is derived from an EMBL/GenBank/DDBJ whole genome shotgun (WGS) entry which is preliminary data.</text>
</comment>
<organism evidence="3 4">
    <name type="scientific">Geodermatophilus sabuli</name>
    <dbReference type="NCBI Taxonomy" id="1564158"/>
    <lineage>
        <taxon>Bacteria</taxon>
        <taxon>Bacillati</taxon>
        <taxon>Actinomycetota</taxon>
        <taxon>Actinomycetes</taxon>
        <taxon>Geodermatophilales</taxon>
        <taxon>Geodermatophilaceae</taxon>
        <taxon>Geodermatophilus</taxon>
    </lineage>
</organism>
<reference evidence="3 4" key="1">
    <citation type="submission" date="2020-02" db="EMBL/GenBank/DDBJ databases">
        <title>Geodermatophilus sabuli CPCC 205279 I12A-02694.</title>
        <authorList>
            <person name="Jiang Z."/>
        </authorList>
    </citation>
    <scope>NUCLEOTIDE SEQUENCE [LARGE SCALE GENOMIC DNA]</scope>
    <source>
        <strain evidence="3 4">I12A-02694</strain>
    </source>
</reference>
<feature type="transmembrane region" description="Helical" evidence="2">
    <location>
        <begin position="6"/>
        <end position="26"/>
    </location>
</feature>
<evidence type="ECO:0000256" key="1">
    <source>
        <dbReference type="SAM" id="MobiDB-lite"/>
    </source>
</evidence>
<proteinExistence type="predicted"/>
<keyword evidence="2" id="KW-0812">Transmembrane</keyword>
<evidence type="ECO:0000313" key="4">
    <source>
        <dbReference type="Proteomes" id="UP000470246"/>
    </source>
</evidence>
<feature type="region of interest" description="Disordered" evidence="1">
    <location>
        <begin position="46"/>
        <end position="91"/>
    </location>
</feature>